<dbReference type="KEGG" id="beq:BEWA_044240"/>
<evidence type="ECO:0000313" key="2">
    <source>
        <dbReference type="EMBL" id="EKX74382.1"/>
    </source>
</evidence>
<dbReference type="PANTHER" id="PTHR23409">
    <property type="entry name" value="RIBONUCLEOSIDE-DIPHOSPHATE REDUCTASE SMALL CHAIN"/>
    <property type="match status" value="1"/>
</dbReference>
<dbReference type="InterPro" id="IPR012348">
    <property type="entry name" value="RNR-like"/>
</dbReference>
<dbReference type="Gene3D" id="1.10.620.20">
    <property type="entry name" value="Ribonucleotide Reductase, subunit A"/>
    <property type="match status" value="1"/>
</dbReference>
<dbReference type="GO" id="GO:0009263">
    <property type="term" value="P:deoxyribonucleotide biosynthetic process"/>
    <property type="evidence" value="ECO:0007669"/>
    <property type="project" value="InterPro"/>
</dbReference>
<comment type="similarity">
    <text evidence="1">Belongs to the ribonucleoside diphosphate reductase small chain family.</text>
</comment>
<keyword evidence="3" id="KW-1185">Reference proteome</keyword>
<dbReference type="EMBL" id="ACOU01000002">
    <property type="protein sequence ID" value="EKX74382.1"/>
    <property type="molecule type" value="Genomic_DNA"/>
</dbReference>
<dbReference type="eggNOG" id="KOG1567">
    <property type="taxonomic scope" value="Eukaryota"/>
</dbReference>
<accession>L1LG21</accession>
<sequence length="327" mass="37820">MALRTVKHLSSKEIEGLQANEIVLKANPNRWVMFPIKHDSFWAMYKEVENNFWAAEDFIFSEDKEVLDRLDKVLLDALNKVLSYHIMLDNNVKCRPSAITLDLLSDVQVPEARAFYGFQLTDENIHSETVGSMFQTLAASLDSKSGSDKISWLHKNVIETKSFFKRVLLMLISKLVFSASFGIIRDFIVKEKIIPTYALALDAIESDQHIHARFAFCLFELMENRMLESEVLSLINEVKELEIAFCLSSLPLEFMKLQKDHITSYVESRLNQVLLVSGYKAIFKPDLDVDWINEFSVDLNIQLNISKPSIQHDIEHFEQEIKFDEDF</sequence>
<dbReference type="Proteomes" id="UP000031512">
    <property type="component" value="Unassembled WGS sequence"/>
</dbReference>
<proteinExistence type="inferred from homology"/>
<dbReference type="Pfam" id="PF00268">
    <property type="entry name" value="Ribonuc_red_sm"/>
    <property type="match status" value="1"/>
</dbReference>
<organism evidence="2 3">
    <name type="scientific">Theileria equi strain WA</name>
    <dbReference type="NCBI Taxonomy" id="1537102"/>
    <lineage>
        <taxon>Eukaryota</taxon>
        <taxon>Sar</taxon>
        <taxon>Alveolata</taxon>
        <taxon>Apicomplexa</taxon>
        <taxon>Aconoidasida</taxon>
        <taxon>Piroplasmida</taxon>
        <taxon>Theileriidae</taxon>
        <taxon>Theileria</taxon>
    </lineage>
</organism>
<dbReference type="OrthoDB" id="2093646at2759"/>
<dbReference type="AlphaFoldDB" id="L1LG21"/>
<dbReference type="InterPro" id="IPR000358">
    <property type="entry name" value="RNR_small_fam"/>
</dbReference>
<dbReference type="GO" id="GO:0004748">
    <property type="term" value="F:ribonucleoside-diphosphate reductase activity, thioredoxin disulfide as acceptor"/>
    <property type="evidence" value="ECO:0007669"/>
    <property type="project" value="UniProtKB-EC"/>
</dbReference>
<dbReference type="GeneID" id="15807830"/>
<evidence type="ECO:0000313" key="3">
    <source>
        <dbReference type="Proteomes" id="UP000031512"/>
    </source>
</evidence>
<dbReference type="InterPro" id="IPR033909">
    <property type="entry name" value="RNR_small"/>
</dbReference>
<keyword evidence="2" id="KW-0560">Oxidoreductase</keyword>
<dbReference type="STRING" id="1537102.L1LG21"/>
<dbReference type="PANTHER" id="PTHR23409:SF18">
    <property type="entry name" value="RIBONUCLEOSIDE-DIPHOSPHATE REDUCTASE SUBUNIT M2"/>
    <property type="match status" value="1"/>
</dbReference>
<dbReference type="RefSeq" id="XP_004833834.1">
    <property type="nucleotide sequence ID" value="XM_004833777.1"/>
</dbReference>
<protein>
    <submittedName>
        <fullName evidence="2">Ribonucleoside-diphosphate reductase small chain, putative</fullName>
        <ecNumber evidence="2">1.17.4.1</ecNumber>
    </submittedName>
</protein>
<dbReference type="VEuPathDB" id="PiroplasmaDB:BEWA_044240"/>
<evidence type="ECO:0000256" key="1">
    <source>
        <dbReference type="ARBA" id="ARBA00009303"/>
    </source>
</evidence>
<dbReference type="CDD" id="cd01049">
    <property type="entry name" value="RNRR2"/>
    <property type="match status" value="1"/>
</dbReference>
<gene>
    <name evidence="2" type="ORF">BEWA_044240</name>
</gene>
<name>L1LG21_THEEQ</name>
<dbReference type="EC" id="1.17.4.1" evidence="2"/>
<comment type="caution">
    <text evidence="2">The sequence shown here is derived from an EMBL/GenBank/DDBJ whole genome shotgun (WGS) entry which is preliminary data.</text>
</comment>
<dbReference type="SUPFAM" id="SSF47240">
    <property type="entry name" value="Ferritin-like"/>
    <property type="match status" value="1"/>
</dbReference>
<reference evidence="2 3" key="1">
    <citation type="journal article" date="2012" name="BMC Genomics">
        <title>Comparative genomic analysis and phylogenetic position of Theileria equi.</title>
        <authorList>
            <person name="Kappmeyer L.S."/>
            <person name="Thiagarajan M."/>
            <person name="Herndon D.R."/>
            <person name="Ramsay J.D."/>
            <person name="Caler E."/>
            <person name="Djikeng A."/>
            <person name="Gillespie J.J."/>
            <person name="Lau A.O."/>
            <person name="Roalson E.H."/>
            <person name="Silva J.C."/>
            <person name="Silva M.G."/>
            <person name="Suarez C.E."/>
            <person name="Ueti M.W."/>
            <person name="Nene V.M."/>
            <person name="Mealey R.H."/>
            <person name="Knowles D.P."/>
            <person name="Brayton K.A."/>
        </authorList>
    </citation>
    <scope>NUCLEOTIDE SEQUENCE [LARGE SCALE GENOMIC DNA]</scope>
    <source>
        <strain evidence="2 3">WA</strain>
    </source>
</reference>
<dbReference type="InterPro" id="IPR009078">
    <property type="entry name" value="Ferritin-like_SF"/>
</dbReference>